<organism evidence="2 3">
    <name type="scientific">Microlunatus panaciterrae</name>
    <dbReference type="NCBI Taxonomy" id="400768"/>
    <lineage>
        <taxon>Bacteria</taxon>
        <taxon>Bacillati</taxon>
        <taxon>Actinomycetota</taxon>
        <taxon>Actinomycetes</taxon>
        <taxon>Propionibacteriales</taxon>
        <taxon>Propionibacteriaceae</taxon>
        <taxon>Microlunatus</taxon>
    </lineage>
</organism>
<feature type="transmembrane region" description="Helical" evidence="1">
    <location>
        <begin position="18"/>
        <end position="37"/>
    </location>
</feature>
<reference evidence="2 3" key="1">
    <citation type="submission" date="2021-01" db="EMBL/GenBank/DDBJ databases">
        <title>Sequencing the genomes of 1000 actinobacteria strains.</title>
        <authorList>
            <person name="Klenk H.-P."/>
        </authorList>
    </citation>
    <scope>NUCLEOTIDE SEQUENCE [LARGE SCALE GENOMIC DNA]</scope>
    <source>
        <strain evidence="2 3">DSM 18662</strain>
    </source>
</reference>
<protein>
    <submittedName>
        <fullName evidence="2">Uncharacterized protein</fullName>
    </submittedName>
</protein>
<keyword evidence="1" id="KW-0812">Transmembrane</keyword>
<dbReference type="Proteomes" id="UP000704762">
    <property type="component" value="Unassembled WGS sequence"/>
</dbReference>
<evidence type="ECO:0000313" key="3">
    <source>
        <dbReference type="Proteomes" id="UP000704762"/>
    </source>
</evidence>
<evidence type="ECO:0000313" key="2">
    <source>
        <dbReference type="EMBL" id="MBM7799688.1"/>
    </source>
</evidence>
<gene>
    <name evidence="2" type="ORF">JOE57_002609</name>
</gene>
<accession>A0ABS2RLU2</accession>
<keyword evidence="1" id="KW-1133">Transmembrane helix</keyword>
<evidence type="ECO:0000256" key="1">
    <source>
        <dbReference type="SAM" id="Phobius"/>
    </source>
</evidence>
<comment type="caution">
    <text evidence="2">The sequence shown here is derived from an EMBL/GenBank/DDBJ whole genome shotgun (WGS) entry which is preliminary data.</text>
</comment>
<sequence>MSRPGTDPGPLSPVARGVISVASFVVAGSLLMLLFVHPGTAEFVITVTTLCIGLGMGLIAVPVIRSHRRNTFH</sequence>
<proteinExistence type="predicted"/>
<keyword evidence="1" id="KW-0472">Membrane</keyword>
<keyword evidence="3" id="KW-1185">Reference proteome</keyword>
<name>A0ABS2RLU2_9ACTN</name>
<dbReference type="EMBL" id="JAFBCF010000001">
    <property type="protein sequence ID" value="MBM7799688.1"/>
    <property type="molecule type" value="Genomic_DNA"/>
</dbReference>
<feature type="transmembrane region" description="Helical" evidence="1">
    <location>
        <begin position="43"/>
        <end position="64"/>
    </location>
</feature>
<dbReference type="RefSeq" id="WP_204918611.1">
    <property type="nucleotide sequence ID" value="NZ_BAAAQP010000003.1"/>
</dbReference>